<reference evidence="1" key="1">
    <citation type="submission" date="2020-08" db="EMBL/GenBank/DDBJ databases">
        <title>Multicomponent nature underlies the extraordinary mechanical properties of spider dragline silk.</title>
        <authorList>
            <person name="Kono N."/>
            <person name="Nakamura H."/>
            <person name="Mori M."/>
            <person name="Yoshida Y."/>
            <person name="Ohtoshi R."/>
            <person name="Malay A.D."/>
            <person name="Moran D.A.P."/>
            <person name="Tomita M."/>
            <person name="Numata K."/>
            <person name="Arakawa K."/>
        </authorList>
    </citation>
    <scope>NUCLEOTIDE SEQUENCE</scope>
</reference>
<gene>
    <name evidence="1" type="primary">X975_05293</name>
    <name evidence="1" type="ORF">TNCV_3764401</name>
</gene>
<dbReference type="Proteomes" id="UP000887159">
    <property type="component" value="Unassembled WGS sequence"/>
</dbReference>
<dbReference type="Gene3D" id="3.30.420.10">
    <property type="entry name" value="Ribonuclease H-like superfamily/Ribonuclease H"/>
    <property type="match status" value="1"/>
</dbReference>
<comment type="caution">
    <text evidence="1">The sequence shown here is derived from an EMBL/GenBank/DDBJ whole genome shotgun (WGS) entry which is preliminary data.</text>
</comment>
<dbReference type="AlphaFoldDB" id="A0A8X6VVJ8"/>
<sequence length="126" mass="14889">MPARRSLLCLPLTGNHRCLRHQWCDERGTWAMEWNDIVFTDESRLCLQHHGGRIRVWRHRGERMLNCYVMYRHSGPAPGIIIWDEFHCRTPLVRIADILNISEVLDPVILAYIQRLPSAVFQQDNE</sequence>
<proteinExistence type="predicted"/>
<dbReference type="EMBL" id="BMAU01021362">
    <property type="protein sequence ID" value="GFY23200.1"/>
    <property type="molecule type" value="Genomic_DNA"/>
</dbReference>
<organism evidence="1 2">
    <name type="scientific">Trichonephila clavipes</name>
    <name type="common">Golden silk orbweaver</name>
    <name type="synonym">Nephila clavipes</name>
    <dbReference type="NCBI Taxonomy" id="2585209"/>
    <lineage>
        <taxon>Eukaryota</taxon>
        <taxon>Metazoa</taxon>
        <taxon>Ecdysozoa</taxon>
        <taxon>Arthropoda</taxon>
        <taxon>Chelicerata</taxon>
        <taxon>Arachnida</taxon>
        <taxon>Araneae</taxon>
        <taxon>Araneomorphae</taxon>
        <taxon>Entelegynae</taxon>
        <taxon>Araneoidea</taxon>
        <taxon>Nephilidae</taxon>
        <taxon>Trichonephila</taxon>
    </lineage>
</organism>
<accession>A0A8X6VVJ8</accession>
<evidence type="ECO:0000313" key="2">
    <source>
        <dbReference type="Proteomes" id="UP000887159"/>
    </source>
</evidence>
<evidence type="ECO:0000313" key="1">
    <source>
        <dbReference type="EMBL" id="GFY23200.1"/>
    </source>
</evidence>
<keyword evidence="2" id="KW-1185">Reference proteome</keyword>
<name>A0A8X6VVJ8_TRICX</name>
<dbReference type="InterPro" id="IPR036397">
    <property type="entry name" value="RNaseH_sf"/>
</dbReference>
<dbReference type="GO" id="GO:0003676">
    <property type="term" value="F:nucleic acid binding"/>
    <property type="evidence" value="ECO:0007669"/>
    <property type="project" value="InterPro"/>
</dbReference>
<protein>
    <submittedName>
        <fullName evidence="1">Transposable element Tcb1 transposase</fullName>
    </submittedName>
</protein>